<dbReference type="FunCoup" id="A5DMA9">
    <property type="interactions" value="24"/>
</dbReference>
<evidence type="ECO:0000256" key="2">
    <source>
        <dbReference type="ARBA" id="ARBA00008203"/>
    </source>
</evidence>
<evidence type="ECO:0000256" key="6">
    <source>
        <dbReference type="ARBA" id="ARBA00022824"/>
    </source>
</evidence>
<dbReference type="GO" id="GO:0009272">
    <property type="term" value="P:fungal-type cell wall biogenesis"/>
    <property type="evidence" value="ECO:0007669"/>
    <property type="project" value="TreeGrafter"/>
</dbReference>
<dbReference type="RefSeq" id="XP_001483681.2">
    <property type="nucleotide sequence ID" value="XM_001483631.1"/>
</dbReference>
<comment type="similarity">
    <text evidence="2">Belongs to the BIG1 family.</text>
</comment>
<dbReference type="OMA" id="PNWNPIR"/>
<evidence type="ECO:0000256" key="7">
    <source>
        <dbReference type="ARBA" id="ARBA00022989"/>
    </source>
</evidence>
<evidence type="ECO:0000256" key="5">
    <source>
        <dbReference type="ARBA" id="ARBA00022729"/>
    </source>
</evidence>
<keyword evidence="4" id="KW-0812">Transmembrane</keyword>
<dbReference type="GO" id="GO:0071555">
    <property type="term" value="P:cell wall organization"/>
    <property type="evidence" value="ECO:0007669"/>
    <property type="project" value="UniProtKB-KW"/>
</dbReference>
<dbReference type="HOGENOM" id="CLU_067894_0_0_1"/>
<dbReference type="GeneID" id="5125439"/>
<evidence type="ECO:0000256" key="8">
    <source>
        <dbReference type="ARBA" id="ARBA00023136"/>
    </source>
</evidence>
<evidence type="ECO:0000256" key="3">
    <source>
        <dbReference type="ARBA" id="ARBA00022089"/>
    </source>
</evidence>
<keyword evidence="7" id="KW-1133">Transmembrane helix</keyword>
<dbReference type="PANTHER" id="PTHR28285">
    <property type="entry name" value="PROTEIN BIG1"/>
    <property type="match status" value="1"/>
</dbReference>
<keyword evidence="8" id="KW-0472">Membrane</keyword>
<dbReference type="OrthoDB" id="9985059at2759"/>
<comment type="subcellular location">
    <subcellularLocation>
        <location evidence="1">Endoplasmic reticulum membrane</location>
        <topology evidence="1">Single-pass type I membrane protein</topology>
    </subcellularLocation>
</comment>
<dbReference type="GO" id="GO:0005789">
    <property type="term" value="C:endoplasmic reticulum membrane"/>
    <property type="evidence" value="ECO:0007669"/>
    <property type="project" value="UniProtKB-SubCell"/>
</dbReference>
<evidence type="ECO:0000256" key="10">
    <source>
        <dbReference type="SAM" id="MobiDB-lite"/>
    </source>
</evidence>
<keyword evidence="6" id="KW-0256">Endoplasmic reticulum</keyword>
<dbReference type="STRING" id="294746.A5DMA9"/>
<feature type="signal peptide" evidence="11">
    <location>
        <begin position="1"/>
        <end position="18"/>
    </location>
</feature>
<evidence type="ECO:0000313" key="12">
    <source>
        <dbReference type="EMBL" id="EDK40312.2"/>
    </source>
</evidence>
<evidence type="ECO:0000313" key="13">
    <source>
        <dbReference type="Proteomes" id="UP000001997"/>
    </source>
</evidence>
<dbReference type="EMBL" id="CH408159">
    <property type="protein sequence ID" value="EDK40312.2"/>
    <property type="molecule type" value="Genomic_DNA"/>
</dbReference>
<evidence type="ECO:0000256" key="4">
    <source>
        <dbReference type="ARBA" id="ARBA00022692"/>
    </source>
</evidence>
<evidence type="ECO:0000256" key="11">
    <source>
        <dbReference type="SAM" id="SignalP"/>
    </source>
</evidence>
<reference evidence="12 13" key="1">
    <citation type="journal article" date="2009" name="Nature">
        <title>Evolution of pathogenicity and sexual reproduction in eight Candida genomes.</title>
        <authorList>
            <person name="Butler G."/>
            <person name="Rasmussen M.D."/>
            <person name="Lin M.F."/>
            <person name="Santos M.A."/>
            <person name="Sakthikumar S."/>
            <person name="Munro C.A."/>
            <person name="Rheinbay E."/>
            <person name="Grabherr M."/>
            <person name="Forche A."/>
            <person name="Reedy J.L."/>
            <person name="Agrafioti I."/>
            <person name="Arnaud M.B."/>
            <person name="Bates S."/>
            <person name="Brown A.J."/>
            <person name="Brunke S."/>
            <person name="Costanzo M.C."/>
            <person name="Fitzpatrick D.A."/>
            <person name="de Groot P.W."/>
            <person name="Harris D."/>
            <person name="Hoyer L.L."/>
            <person name="Hube B."/>
            <person name="Klis F.M."/>
            <person name="Kodira C."/>
            <person name="Lennard N."/>
            <person name="Logue M.E."/>
            <person name="Martin R."/>
            <person name="Neiman A.M."/>
            <person name="Nikolaou E."/>
            <person name="Quail M.A."/>
            <person name="Quinn J."/>
            <person name="Santos M.C."/>
            <person name="Schmitzberger F.F."/>
            <person name="Sherlock G."/>
            <person name="Shah P."/>
            <person name="Silverstein K.A."/>
            <person name="Skrzypek M.S."/>
            <person name="Soll D."/>
            <person name="Staggs R."/>
            <person name="Stansfield I."/>
            <person name="Stumpf M.P."/>
            <person name="Sudbery P.E."/>
            <person name="Srikantha T."/>
            <person name="Zeng Q."/>
            <person name="Berman J."/>
            <person name="Berriman M."/>
            <person name="Heitman J."/>
            <person name="Gow N.A."/>
            <person name="Lorenz M.C."/>
            <person name="Birren B.W."/>
            <person name="Kellis M."/>
            <person name="Cuomo C.A."/>
        </authorList>
    </citation>
    <scope>NUCLEOTIDE SEQUENCE [LARGE SCALE GENOMIC DNA]</scope>
    <source>
        <strain evidence="13">ATCC 6260 / CBS 566 / DSM 6381 / JCM 1539 / NBRC 10279 / NRRL Y-324</strain>
    </source>
</reference>
<evidence type="ECO:0000256" key="1">
    <source>
        <dbReference type="ARBA" id="ARBA00004115"/>
    </source>
</evidence>
<organism evidence="12 13">
    <name type="scientific">Meyerozyma guilliermondii (strain ATCC 6260 / CBS 566 / DSM 6381 / JCM 1539 / NBRC 10279 / NRRL Y-324)</name>
    <name type="common">Yeast</name>
    <name type="synonym">Candida guilliermondii</name>
    <dbReference type="NCBI Taxonomy" id="294746"/>
    <lineage>
        <taxon>Eukaryota</taxon>
        <taxon>Fungi</taxon>
        <taxon>Dikarya</taxon>
        <taxon>Ascomycota</taxon>
        <taxon>Saccharomycotina</taxon>
        <taxon>Pichiomycetes</taxon>
        <taxon>Debaryomycetaceae</taxon>
        <taxon>Meyerozyma</taxon>
    </lineage>
</organism>
<dbReference type="KEGG" id="pgu:PGUG_04410"/>
<keyword evidence="5 11" id="KW-0732">Signal</keyword>
<dbReference type="PANTHER" id="PTHR28285:SF1">
    <property type="entry name" value="PROTEIN BIG1"/>
    <property type="match status" value="1"/>
</dbReference>
<dbReference type="VEuPathDB" id="FungiDB:PGUG_04410"/>
<dbReference type="AlphaFoldDB" id="A5DMA9"/>
<proteinExistence type="inferred from homology"/>
<accession>A5DMA9</accession>
<dbReference type="eggNOG" id="ENOG502RXHV">
    <property type="taxonomic scope" value="Eukaryota"/>
</dbReference>
<dbReference type="GO" id="GO:0006078">
    <property type="term" value="P:(1-&gt;6)-beta-D-glucan biosynthetic process"/>
    <property type="evidence" value="ECO:0007669"/>
    <property type="project" value="TreeGrafter"/>
</dbReference>
<keyword evidence="13" id="KW-1185">Reference proteome</keyword>
<evidence type="ECO:0000256" key="9">
    <source>
        <dbReference type="ARBA" id="ARBA00023316"/>
    </source>
</evidence>
<dbReference type="InterPro" id="IPR037654">
    <property type="entry name" value="Big1"/>
</dbReference>
<name>A5DMA9_PICGU</name>
<sequence length="308" mass="35950">MKVSGILALLAIFSSCFCFDAVPLVVASHKLVKGLKDELSGNNLKPYKVDEATNMIKKLVTQCSSDEYLIINQPGLRLNDITDIEKEHWPHFYKYLTLSSTVVGLPWVEEPIDLDYLEKYILKTCKAETISVDHEDEREVNYIDSKTRVIRIELSELPENLDERRDEMRKHDLLIRQILRKLPSPHYTIIFTATTTQDYHPLPRAAIEHSPKRFNVFDSITNDPSRKDEVERNDRFHRPPMNSHRGVNAMHKYVENRKKNEVHLFSRKTWENNEKLIATVVVTATAIFMQNVYMTVMNRVREKKIKNA</sequence>
<dbReference type="Proteomes" id="UP000001997">
    <property type="component" value="Unassembled WGS sequence"/>
</dbReference>
<keyword evidence="9" id="KW-0961">Cell wall biogenesis/degradation</keyword>
<feature type="compositionally biased region" description="Basic and acidic residues" evidence="10">
    <location>
        <begin position="225"/>
        <end position="237"/>
    </location>
</feature>
<feature type="chain" id="PRO_5002681294" description="Protein BIG1" evidence="11">
    <location>
        <begin position="19"/>
        <end position="308"/>
    </location>
</feature>
<feature type="region of interest" description="Disordered" evidence="10">
    <location>
        <begin position="225"/>
        <end position="245"/>
    </location>
</feature>
<dbReference type="InParanoid" id="A5DMA9"/>
<gene>
    <name evidence="12" type="ORF">PGUG_04410</name>
</gene>
<protein>
    <recommendedName>
        <fullName evidence="3">Protein BIG1</fullName>
    </recommendedName>
</protein>
<dbReference type="PROSITE" id="PS51257">
    <property type="entry name" value="PROKAR_LIPOPROTEIN"/>
    <property type="match status" value="1"/>
</dbReference>